<dbReference type="AlphaFoldDB" id="A0A2I8VRK8"/>
<name>A0A2I8VRK8_9EURY</name>
<evidence type="ECO:0000313" key="1">
    <source>
        <dbReference type="EMBL" id="AUV84547.1"/>
    </source>
</evidence>
<keyword evidence="1" id="KW-0614">Plasmid</keyword>
<organism evidence="1 2">
    <name type="scientific">Salinigranum rubrum</name>
    <dbReference type="NCBI Taxonomy" id="755307"/>
    <lineage>
        <taxon>Archaea</taxon>
        <taxon>Methanobacteriati</taxon>
        <taxon>Methanobacteriota</taxon>
        <taxon>Stenosarchaea group</taxon>
        <taxon>Halobacteria</taxon>
        <taxon>Halobacteriales</taxon>
        <taxon>Haloferacaceae</taxon>
        <taxon>Salinigranum</taxon>
    </lineage>
</organism>
<dbReference type="InterPro" id="IPR036388">
    <property type="entry name" value="WH-like_DNA-bd_sf"/>
</dbReference>
<protein>
    <submittedName>
        <fullName evidence="1">ArsR family transcriptional regulator</fullName>
    </submittedName>
</protein>
<dbReference type="Proteomes" id="UP000236584">
    <property type="component" value="Plasmid unnamed3"/>
</dbReference>
<evidence type="ECO:0000313" key="2">
    <source>
        <dbReference type="Proteomes" id="UP000236584"/>
    </source>
</evidence>
<geneLocation type="plasmid" evidence="1">
    <name>unnamed3</name>
</geneLocation>
<dbReference type="OrthoDB" id="319083at2157"/>
<accession>A0A2I8VRK8</accession>
<dbReference type="Pfam" id="PF12840">
    <property type="entry name" value="HTH_20"/>
    <property type="match status" value="1"/>
</dbReference>
<dbReference type="Gene3D" id="1.10.10.10">
    <property type="entry name" value="Winged helix-like DNA-binding domain superfamily/Winged helix DNA-binding domain"/>
    <property type="match status" value="1"/>
</dbReference>
<dbReference type="InterPro" id="IPR036390">
    <property type="entry name" value="WH_DNA-bd_sf"/>
</dbReference>
<dbReference type="SUPFAM" id="SSF46785">
    <property type="entry name" value="Winged helix' DNA-binding domain"/>
    <property type="match status" value="1"/>
</dbReference>
<sequence length="95" mass="10347">MSNPTTAQDDVRESLSRTLEDPVQSGILSVLIRAAGSELNPSRICKRAGIDLETFYENIDELEESGLVQYTYIVGNGPVYEVDRSNLASAIEALA</sequence>
<dbReference type="RefSeq" id="WP_103428226.1">
    <property type="nucleotide sequence ID" value="NZ_CP026312.1"/>
</dbReference>
<dbReference type="GeneID" id="35595168"/>
<reference evidence="1 2" key="1">
    <citation type="submission" date="2018-01" db="EMBL/GenBank/DDBJ databases">
        <title>Complete genome sequence of Salinigranum rubrum GX10T, an extremely halophilic archaeon isolated from a marine solar saltern.</title>
        <authorList>
            <person name="Han S."/>
        </authorList>
    </citation>
    <scope>NUCLEOTIDE SEQUENCE [LARGE SCALE GENOMIC DNA]</scope>
    <source>
        <strain evidence="1 2">GX10</strain>
        <plasmid evidence="2">Plasmid unnamed3</plasmid>
    </source>
</reference>
<gene>
    <name evidence="1" type="ORF">C2R22_23710</name>
</gene>
<keyword evidence="2" id="KW-1185">Reference proteome</keyword>
<proteinExistence type="predicted"/>
<dbReference type="EMBL" id="CP026312">
    <property type="protein sequence ID" value="AUV84547.1"/>
    <property type="molecule type" value="Genomic_DNA"/>
</dbReference>
<dbReference type="KEGG" id="srub:C2R22_23710"/>